<accession>A0A8H3YIS8</accession>
<dbReference type="Proteomes" id="UP000620104">
    <property type="component" value="Unassembled WGS sequence"/>
</dbReference>
<keyword evidence="3" id="KW-1185">Reference proteome</keyword>
<sequence length="92" mass="10467">MNPNYAMLLLLVSPDHRSRDQVPPPDYAAAYKPRKTFHPLSPRIPPAFPPNHLAHTHTPDTLAPRLPSPPPHLRPSPRAGWQEDQHLPRKRS</sequence>
<evidence type="ECO:0000313" key="2">
    <source>
        <dbReference type="EMBL" id="GHJ88871.1"/>
    </source>
</evidence>
<proteinExistence type="predicted"/>
<dbReference type="AlphaFoldDB" id="A0A8H3YIS8"/>
<feature type="compositionally biased region" description="Basic and acidic residues" evidence="1">
    <location>
        <begin position="81"/>
        <end position="92"/>
    </location>
</feature>
<organism evidence="2 3">
    <name type="scientific">Naganishia liquefaciens</name>
    <dbReference type="NCBI Taxonomy" id="104408"/>
    <lineage>
        <taxon>Eukaryota</taxon>
        <taxon>Fungi</taxon>
        <taxon>Dikarya</taxon>
        <taxon>Basidiomycota</taxon>
        <taxon>Agaricomycotina</taxon>
        <taxon>Tremellomycetes</taxon>
        <taxon>Filobasidiales</taxon>
        <taxon>Filobasidiaceae</taxon>
        <taxon>Naganishia</taxon>
    </lineage>
</organism>
<dbReference type="EMBL" id="BLZA01000032">
    <property type="protein sequence ID" value="GHJ88871.1"/>
    <property type="molecule type" value="Genomic_DNA"/>
</dbReference>
<name>A0A8H3YIS8_9TREE</name>
<evidence type="ECO:0000256" key="1">
    <source>
        <dbReference type="SAM" id="MobiDB-lite"/>
    </source>
</evidence>
<protein>
    <submittedName>
        <fullName evidence="2">Uncharacterized protein</fullName>
    </submittedName>
</protein>
<feature type="region of interest" description="Disordered" evidence="1">
    <location>
        <begin position="36"/>
        <end position="92"/>
    </location>
</feature>
<reference evidence="2" key="1">
    <citation type="submission" date="2020-07" db="EMBL/GenBank/DDBJ databases">
        <title>Draft Genome Sequence of a Deep-Sea Yeast, Naganishia (Cryptococcus) liquefaciens strain N6.</title>
        <authorList>
            <person name="Han Y.W."/>
            <person name="Kajitani R."/>
            <person name="Morimoto H."/>
            <person name="Parhat M."/>
            <person name="Tsubouchi H."/>
            <person name="Bakenova O."/>
            <person name="Ogata M."/>
            <person name="Argunhan B."/>
            <person name="Aoki R."/>
            <person name="Kajiwara S."/>
            <person name="Itoh T."/>
            <person name="Iwasaki H."/>
        </authorList>
    </citation>
    <scope>NUCLEOTIDE SEQUENCE</scope>
    <source>
        <strain evidence="2">N6</strain>
    </source>
</reference>
<comment type="caution">
    <text evidence="2">The sequence shown here is derived from an EMBL/GenBank/DDBJ whole genome shotgun (WGS) entry which is preliminary data.</text>
</comment>
<gene>
    <name evidence="2" type="ORF">NliqN6_5273</name>
</gene>
<evidence type="ECO:0000313" key="3">
    <source>
        <dbReference type="Proteomes" id="UP000620104"/>
    </source>
</evidence>